<sequence>MAKKVQIILEDDIDGSEAAETVSFALDGTNYEIDLSEANAAKLRDSLALFIGHAQKITGRRGGGAKKAAASGGSTPKVMREWAKANGYTVPDRGRIPAEVREAFEAAH</sequence>
<proteinExistence type="predicted"/>
<protein>
    <submittedName>
        <fullName evidence="4">Lsr2 family protein</fullName>
    </submittedName>
</protein>
<organism evidence="4 5">
    <name type="scientific">Nocardioides turkmenicus</name>
    <dbReference type="NCBI Taxonomy" id="2711220"/>
    <lineage>
        <taxon>Bacteria</taxon>
        <taxon>Bacillati</taxon>
        <taxon>Actinomycetota</taxon>
        <taxon>Actinomycetes</taxon>
        <taxon>Propionibacteriales</taxon>
        <taxon>Nocardioidaceae</taxon>
        <taxon>Nocardioides</taxon>
    </lineage>
</organism>
<accession>A0A6M1QPL5</accession>
<dbReference type="AlphaFoldDB" id="A0A6M1QPL5"/>
<feature type="domain" description="Lsr2 dimerization" evidence="2">
    <location>
        <begin position="1"/>
        <end position="57"/>
    </location>
</feature>
<evidence type="ECO:0000313" key="5">
    <source>
        <dbReference type="Proteomes" id="UP000483261"/>
    </source>
</evidence>
<reference evidence="4 5" key="1">
    <citation type="submission" date="2020-02" db="EMBL/GenBank/DDBJ databases">
        <title>Whole-genome analyses of novel actinobacteria.</title>
        <authorList>
            <person name="Sahin N."/>
        </authorList>
    </citation>
    <scope>NUCLEOTIDE SEQUENCE [LARGE SCALE GENOMIC DNA]</scope>
    <source>
        <strain evidence="4 5">KC13</strain>
    </source>
</reference>
<dbReference type="Proteomes" id="UP000483261">
    <property type="component" value="Unassembled WGS sequence"/>
</dbReference>
<name>A0A6M1QPL5_9ACTN</name>
<dbReference type="RefSeq" id="WP_165109633.1">
    <property type="nucleotide sequence ID" value="NZ_JAALAA010000002.1"/>
</dbReference>
<feature type="domain" description="Lsr2 DNA-binding" evidence="3">
    <location>
        <begin position="75"/>
        <end position="107"/>
    </location>
</feature>
<dbReference type="GO" id="GO:0003677">
    <property type="term" value="F:DNA binding"/>
    <property type="evidence" value="ECO:0007669"/>
    <property type="project" value="UniProtKB-KW"/>
</dbReference>
<dbReference type="GO" id="GO:0016746">
    <property type="term" value="F:acyltransferase activity"/>
    <property type="evidence" value="ECO:0007669"/>
    <property type="project" value="InterPro"/>
</dbReference>
<evidence type="ECO:0000259" key="2">
    <source>
        <dbReference type="Pfam" id="PF11774"/>
    </source>
</evidence>
<dbReference type="Gene3D" id="3.30.60.230">
    <property type="entry name" value="Lsr2, dimerization domain"/>
    <property type="match status" value="1"/>
</dbReference>
<dbReference type="InterPro" id="IPR036625">
    <property type="entry name" value="E3-bd_dom_sf"/>
</dbReference>
<dbReference type="InterPro" id="IPR024412">
    <property type="entry name" value="Lsr2_dim_dom"/>
</dbReference>
<dbReference type="InterPro" id="IPR042261">
    <property type="entry name" value="Lsr2-like_dimerization"/>
</dbReference>
<dbReference type="Pfam" id="PF11774">
    <property type="entry name" value="Lsr2"/>
    <property type="match status" value="1"/>
</dbReference>
<evidence type="ECO:0000259" key="3">
    <source>
        <dbReference type="Pfam" id="PF23359"/>
    </source>
</evidence>
<evidence type="ECO:0000313" key="4">
    <source>
        <dbReference type="EMBL" id="NGN91635.1"/>
    </source>
</evidence>
<keyword evidence="1" id="KW-0238">DNA-binding</keyword>
<dbReference type="EMBL" id="JAALAA010000002">
    <property type="protein sequence ID" value="NGN91635.1"/>
    <property type="molecule type" value="Genomic_DNA"/>
</dbReference>
<evidence type="ECO:0000256" key="1">
    <source>
        <dbReference type="ARBA" id="ARBA00023125"/>
    </source>
</evidence>
<dbReference type="Gene3D" id="4.10.320.10">
    <property type="entry name" value="E3-binding domain"/>
    <property type="match status" value="1"/>
</dbReference>
<keyword evidence="5" id="KW-1185">Reference proteome</keyword>
<comment type="caution">
    <text evidence="4">The sequence shown here is derived from an EMBL/GenBank/DDBJ whole genome shotgun (WGS) entry which is preliminary data.</text>
</comment>
<dbReference type="InterPro" id="IPR055370">
    <property type="entry name" value="Lsr2_DNA-bd"/>
</dbReference>
<dbReference type="Pfam" id="PF23359">
    <property type="entry name" value="Lsr2_DNA-bd"/>
    <property type="match status" value="1"/>
</dbReference>
<gene>
    <name evidence="4" type="ORF">G5C66_02625</name>
</gene>